<dbReference type="EMBL" id="LR796368">
    <property type="protein sequence ID" value="CAB4139869.1"/>
    <property type="molecule type" value="Genomic_DNA"/>
</dbReference>
<organism evidence="1">
    <name type="scientific">uncultured Caudovirales phage</name>
    <dbReference type="NCBI Taxonomy" id="2100421"/>
    <lineage>
        <taxon>Viruses</taxon>
        <taxon>Duplodnaviria</taxon>
        <taxon>Heunggongvirae</taxon>
        <taxon>Uroviricota</taxon>
        <taxon>Caudoviricetes</taxon>
        <taxon>Peduoviridae</taxon>
        <taxon>Maltschvirus</taxon>
        <taxon>Maltschvirus maltsch</taxon>
    </lineage>
</organism>
<name>A0A6J5M7U2_9CAUD</name>
<proteinExistence type="predicted"/>
<dbReference type="InterPro" id="IPR007499">
    <property type="entry name" value="ERF_bacteria_virus"/>
</dbReference>
<reference evidence="1" key="1">
    <citation type="submission" date="2020-04" db="EMBL/GenBank/DDBJ databases">
        <authorList>
            <person name="Chiriac C."/>
            <person name="Salcher M."/>
            <person name="Ghai R."/>
            <person name="Kavagutti S V."/>
        </authorList>
    </citation>
    <scope>NUCLEOTIDE SEQUENCE</scope>
</reference>
<protein>
    <submittedName>
        <fullName evidence="1">Essential recombination function protein</fullName>
    </submittedName>
</protein>
<accession>A0A6J5M7U2</accession>
<dbReference type="Pfam" id="PF04404">
    <property type="entry name" value="ERF"/>
    <property type="match status" value="1"/>
</dbReference>
<sequence length="288" mass="31965">MSDDLLDTDQQNADQEAYHYQVLAHEHEVKTSGNDIITTAILEAAHRGNSAVLKELIEMKNAERDRVAKLAFSKAFVEMKPNLPLVIKSHKNQHTNSSYAKLEDINAAVDPVLGKHNFATKHKIIAQTNTSVTVRVELLHSHGHSEYSDLTMPLDGVGTKGNSNKTDIQAISSTVSYLRRVALCALLNISTGDDIDGNKINHEAPKPVQKPVEITSHDKLKLYAAFTGATPEIQKAFFDKFKTKEGIEVSDVTSDTFYTFINIPDATFFNALKKLQDNQVQPINQPEE</sequence>
<evidence type="ECO:0000313" key="1">
    <source>
        <dbReference type="EMBL" id="CAB4139869.1"/>
    </source>
</evidence>
<gene>
    <name evidence="1" type="ORF">UFOVP354_63</name>
</gene>